<feature type="non-terminal residue" evidence="1">
    <location>
        <position position="391"/>
    </location>
</feature>
<evidence type="ECO:0000313" key="1">
    <source>
        <dbReference type="EMBL" id="GAQ93587.1"/>
    </source>
</evidence>
<accession>A0A1Y1IXU4</accession>
<keyword evidence="2" id="KW-1185">Reference proteome</keyword>
<evidence type="ECO:0000313" key="2">
    <source>
        <dbReference type="Proteomes" id="UP000054558"/>
    </source>
</evidence>
<proteinExistence type="predicted"/>
<gene>
    <name evidence="1" type="ORF">KFL_016800020</name>
</gene>
<dbReference type="AlphaFoldDB" id="A0A1Y1IXU4"/>
<protein>
    <submittedName>
        <fullName evidence="1">Uncharacterized protein</fullName>
    </submittedName>
</protein>
<name>A0A1Y1IXU4_KLENI</name>
<dbReference type="EMBL" id="DF238629">
    <property type="protein sequence ID" value="GAQ93587.1"/>
    <property type="molecule type" value="Genomic_DNA"/>
</dbReference>
<organism evidence="1 2">
    <name type="scientific">Klebsormidium nitens</name>
    <name type="common">Green alga</name>
    <name type="synonym">Ulothrix nitens</name>
    <dbReference type="NCBI Taxonomy" id="105231"/>
    <lineage>
        <taxon>Eukaryota</taxon>
        <taxon>Viridiplantae</taxon>
        <taxon>Streptophyta</taxon>
        <taxon>Klebsormidiophyceae</taxon>
        <taxon>Klebsormidiales</taxon>
        <taxon>Klebsormidiaceae</taxon>
        <taxon>Klebsormidium</taxon>
    </lineage>
</organism>
<dbReference type="InterPro" id="IPR041078">
    <property type="entry name" value="Plavaka"/>
</dbReference>
<sequence>MSSKRELCANTRAAQDGFTVKPVIRQVKTRRREADGTIVEEVHDVDVQYSHPNTGTWWARAQAEIDADPAYEGAHIIIPIIVHIDKTTLDGLRKYSAFPVYISIANYSWKTYNEQGGMVLVALLPQPEADPDWPGAGYKPDSEGFRGTKRFFMHGALGIVFESARAASYTGFEFVDPFGDKRKGVPLLYAISKDLGEASSISGVRSNCCDSCLVGPKELNKVREALAGEYTVRTEAHMCPKIMEIMDLQDAGAPQVRITEKCREYGVHPITPWFFDWKYGNEDWNSPYLKMAPDDLHSVYGGVLGAHLPQMMRALGKLLPMGATKLLETLDCRLHRIYTHHKPGHLRLPASPTFFTNRYPTPNYEWKAVLQVLPALVAGLFRSGGRDVLVE</sequence>
<dbReference type="Pfam" id="PF18759">
    <property type="entry name" value="Plavaka"/>
    <property type="match status" value="1"/>
</dbReference>
<reference evidence="1 2" key="1">
    <citation type="journal article" date="2014" name="Nat. Commun.">
        <title>Klebsormidium flaccidum genome reveals primary factors for plant terrestrial adaptation.</title>
        <authorList>
            <person name="Hori K."/>
            <person name="Maruyama F."/>
            <person name="Fujisawa T."/>
            <person name="Togashi T."/>
            <person name="Yamamoto N."/>
            <person name="Seo M."/>
            <person name="Sato S."/>
            <person name="Yamada T."/>
            <person name="Mori H."/>
            <person name="Tajima N."/>
            <person name="Moriyama T."/>
            <person name="Ikeuchi M."/>
            <person name="Watanabe M."/>
            <person name="Wada H."/>
            <person name="Kobayashi K."/>
            <person name="Saito M."/>
            <person name="Masuda T."/>
            <person name="Sasaki-Sekimoto Y."/>
            <person name="Mashiguchi K."/>
            <person name="Awai K."/>
            <person name="Shimojima M."/>
            <person name="Masuda S."/>
            <person name="Iwai M."/>
            <person name="Nobusawa T."/>
            <person name="Narise T."/>
            <person name="Kondo S."/>
            <person name="Saito H."/>
            <person name="Sato R."/>
            <person name="Murakawa M."/>
            <person name="Ihara Y."/>
            <person name="Oshima-Yamada Y."/>
            <person name="Ohtaka K."/>
            <person name="Satoh M."/>
            <person name="Sonobe K."/>
            <person name="Ishii M."/>
            <person name="Ohtani R."/>
            <person name="Kanamori-Sato M."/>
            <person name="Honoki R."/>
            <person name="Miyazaki D."/>
            <person name="Mochizuki H."/>
            <person name="Umetsu J."/>
            <person name="Higashi K."/>
            <person name="Shibata D."/>
            <person name="Kamiya Y."/>
            <person name="Sato N."/>
            <person name="Nakamura Y."/>
            <person name="Tabata S."/>
            <person name="Ida S."/>
            <person name="Kurokawa K."/>
            <person name="Ohta H."/>
        </authorList>
    </citation>
    <scope>NUCLEOTIDE SEQUENCE [LARGE SCALE GENOMIC DNA]</scope>
    <source>
        <strain evidence="1 2">NIES-2285</strain>
    </source>
</reference>
<dbReference type="Proteomes" id="UP000054558">
    <property type="component" value="Unassembled WGS sequence"/>
</dbReference>